<evidence type="ECO:0000256" key="1">
    <source>
        <dbReference type="ARBA" id="ARBA00022603"/>
    </source>
</evidence>
<dbReference type="InterPro" id="IPR031303">
    <property type="entry name" value="C5_meth_CS"/>
</dbReference>
<evidence type="ECO:0000313" key="9">
    <source>
        <dbReference type="Proteomes" id="UP001519273"/>
    </source>
</evidence>
<dbReference type="Proteomes" id="UP001519273">
    <property type="component" value="Unassembled WGS sequence"/>
</dbReference>
<dbReference type="CDD" id="cd00315">
    <property type="entry name" value="Cyt_C5_DNA_methylase"/>
    <property type="match status" value="1"/>
</dbReference>
<dbReference type="PROSITE" id="PS51679">
    <property type="entry name" value="SAM_MT_C5"/>
    <property type="match status" value="1"/>
</dbReference>
<dbReference type="PANTHER" id="PTHR46098">
    <property type="entry name" value="TRNA (CYTOSINE(38)-C(5))-METHYLTRANSFERASE"/>
    <property type="match status" value="1"/>
</dbReference>
<evidence type="ECO:0000256" key="7">
    <source>
        <dbReference type="RuleBase" id="RU000417"/>
    </source>
</evidence>
<keyword evidence="2 5" id="KW-0808">Transferase</keyword>
<sequence length="496" mass="54250">MAFKYIELFAGIGGFRSALDALGGDCVFASEIDKYATQAYKTLYNGAHELHGDITKIDAHDVPDHDVLVGGFPCQAFSVAGQRKGFEEARGTLFFEIARIAKTKQPRLMLLENVKGLLSHDGGKTFDTMCAVLNDIGYAVDFRVLNSKHFGVPQNRERIFIVADRDAEHAEWDVTGNDVGAKAKRRAQALGIRTFNFDWPTNDTVTMRLRDVLESNVDEKYYLSEEKTAKLVAQLTENSDIRKVGYITCDKQQNRVHAVDGIMPTITANNSGGRNPGGLIADDSPIIAESEDCIMVGMVDLRGNDSIRRVYSPTGVAPTGVAPTLTTMGGGHREPKIAEPVVVRVGNTNPSGNGMNGSVYADAGLSPTLTTNKGEGVKVAITQNAVLEEVRAVLTPERPEKRQNGRRFKDDGEESFTLTAQDKHDPRYRIRKLTPLECWRLQGFTDAQHNAVKDAGVSDSQRYKQAGNAVTVNVIRAIGERLVARLPQESGLQEAA</sequence>
<proteinExistence type="inferred from homology"/>
<dbReference type="PROSITE" id="PS00094">
    <property type="entry name" value="C5_MTASE_1"/>
    <property type="match status" value="1"/>
</dbReference>
<evidence type="ECO:0000256" key="6">
    <source>
        <dbReference type="RuleBase" id="RU000416"/>
    </source>
</evidence>
<reference evidence="8 9" key="1">
    <citation type="submission" date="2021-03" db="EMBL/GenBank/DDBJ databases">
        <title>Genomic Encyclopedia of Type Strains, Phase IV (KMG-IV): sequencing the most valuable type-strain genomes for metagenomic binning, comparative biology and taxonomic classification.</title>
        <authorList>
            <person name="Goeker M."/>
        </authorList>
    </citation>
    <scope>NUCLEOTIDE SEQUENCE [LARGE SCALE GENOMIC DNA]</scope>
    <source>
        <strain evidence="8 9">DSM 23491</strain>
    </source>
</reference>
<dbReference type="EMBL" id="JAGGKP010000011">
    <property type="protein sequence ID" value="MBP1938170.1"/>
    <property type="molecule type" value="Genomic_DNA"/>
</dbReference>
<dbReference type="InterPro" id="IPR050750">
    <property type="entry name" value="C5-MTase"/>
</dbReference>
<dbReference type="Gene3D" id="3.90.120.10">
    <property type="entry name" value="DNA Methylase, subunit A, domain 2"/>
    <property type="match status" value="1"/>
</dbReference>
<evidence type="ECO:0000313" key="8">
    <source>
        <dbReference type="EMBL" id="MBP1938170.1"/>
    </source>
</evidence>
<dbReference type="InterPro" id="IPR029063">
    <property type="entry name" value="SAM-dependent_MTases_sf"/>
</dbReference>
<keyword evidence="4" id="KW-0680">Restriction system</keyword>
<comment type="similarity">
    <text evidence="5 6">Belongs to the class I-like SAM-binding methyltransferase superfamily. C5-methyltransferase family.</text>
</comment>
<dbReference type="EC" id="2.1.1.37" evidence="7"/>
<keyword evidence="9" id="KW-1185">Reference proteome</keyword>
<evidence type="ECO:0000256" key="5">
    <source>
        <dbReference type="PROSITE-ProRule" id="PRU01016"/>
    </source>
</evidence>
<dbReference type="PRINTS" id="PR00105">
    <property type="entry name" value="C5METTRFRASE"/>
</dbReference>
<dbReference type="Gene3D" id="3.40.50.150">
    <property type="entry name" value="Vaccinia Virus protein VP39"/>
    <property type="match status" value="1"/>
</dbReference>
<accession>A0ABS4H7W3</accession>
<gene>
    <name evidence="8" type="ORF">J2Z20_003089</name>
</gene>
<dbReference type="NCBIfam" id="TIGR00675">
    <property type="entry name" value="dcm"/>
    <property type="match status" value="1"/>
</dbReference>
<dbReference type="GO" id="GO:0032259">
    <property type="term" value="P:methylation"/>
    <property type="evidence" value="ECO:0007669"/>
    <property type="project" value="UniProtKB-KW"/>
</dbReference>
<dbReference type="RefSeq" id="WP_209852148.1">
    <property type="nucleotide sequence ID" value="NZ_CBCRVE010000004.1"/>
</dbReference>
<dbReference type="Pfam" id="PF00145">
    <property type="entry name" value="DNA_methylase"/>
    <property type="match status" value="1"/>
</dbReference>
<keyword evidence="3 5" id="KW-0949">S-adenosyl-L-methionine</keyword>
<evidence type="ECO:0000256" key="2">
    <source>
        <dbReference type="ARBA" id="ARBA00022679"/>
    </source>
</evidence>
<dbReference type="GO" id="GO:0003886">
    <property type="term" value="F:DNA (cytosine-5-)-methyltransferase activity"/>
    <property type="evidence" value="ECO:0007669"/>
    <property type="project" value="UniProtKB-EC"/>
</dbReference>
<comment type="catalytic activity">
    <reaction evidence="7">
        <text>a 2'-deoxycytidine in DNA + S-adenosyl-L-methionine = a 5-methyl-2'-deoxycytidine in DNA + S-adenosyl-L-homocysteine + H(+)</text>
        <dbReference type="Rhea" id="RHEA:13681"/>
        <dbReference type="Rhea" id="RHEA-COMP:11369"/>
        <dbReference type="Rhea" id="RHEA-COMP:11370"/>
        <dbReference type="ChEBI" id="CHEBI:15378"/>
        <dbReference type="ChEBI" id="CHEBI:57856"/>
        <dbReference type="ChEBI" id="CHEBI:59789"/>
        <dbReference type="ChEBI" id="CHEBI:85452"/>
        <dbReference type="ChEBI" id="CHEBI:85454"/>
        <dbReference type="EC" id="2.1.1.37"/>
    </reaction>
</comment>
<dbReference type="PANTHER" id="PTHR46098:SF1">
    <property type="entry name" value="TRNA (CYTOSINE(38)-C(5))-METHYLTRANSFERASE"/>
    <property type="match status" value="1"/>
</dbReference>
<organism evidence="8 9">
    <name type="scientific">Paenibacillus sediminis</name>
    <dbReference type="NCBI Taxonomy" id="664909"/>
    <lineage>
        <taxon>Bacteria</taxon>
        <taxon>Bacillati</taxon>
        <taxon>Bacillota</taxon>
        <taxon>Bacilli</taxon>
        <taxon>Bacillales</taxon>
        <taxon>Paenibacillaceae</taxon>
        <taxon>Paenibacillus</taxon>
    </lineage>
</organism>
<evidence type="ECO:0000256" key="4">
    <source>
        <dbReference type="ARBA" id="ARBA00022747"/>
    </source>
</evidence>
<feature type="active site" evidence="5">
    <location>
        <position position="74"/>
    </location>
</feature>
<evidence type="ECO:0000256" key="3">
    <source>
        <dbReference type="ARBA" id="ARBA00022691"/>
    </source>
</evidence>
<dbReference type="SUPFAM" id="SSF53335">
    <property type="entry name" value="S-adenosyl-L-methionine-dependent methyltransferases"/>
    <property type="match status" value="1"/>
</dbReference>
<comment type="caution">
    <text evidence="8">The sequence shown here is derived from an EMBL/GenBank/DDBJ whole genome shotgun (WGS) entry which is preliminary data.</text>
</comment>
<name>A0ABS4H7W3_9BACL</name>
<dbReference type="PROSITE" id="PS00095">
    <property type="entry name" value="C5_MTASE_2"/>
    <property type="match status" value="1"/>
</dbReference>
<dbReference type="InterPro" id="IPR001525">
    <property type="entry name" value="C5_MeTfrase"/>
</dbReference>
<keyword evidence="1 5" id="KW-0489">Methyltransferase</keyword>
<protein>
    <recommendedName>
        <fullName evidence="7">Cytosine-specific methyltransferase</fullName>
        <ecNumber evidence="7">2.1.1.37</ecNumber>
    </recommendedName>
</protein>
<dbReference type="InterPro" id="IPR018117">
    <property type="entry name" value="C5_DNA_meth_AS"/>
</dbReference>